<reference evidence="4" key="1">
    <citation type="submission" date="2020-10" db="EMBL/GenBank/DDBJ databases">
        <authorList>
            <person name="Gilroy R."/>
        </authorList>
    </citation>
    <scope>NUCLEOTIDE SEQUENCE</scope>
    <source>
        <strain evidence="4">ChiSxjej1B13-7958</strain>
    </source>
</reference>
<proteinExistence type="predicted"/>
<evidence type="ECO:0000256" key="2">
    <source>
        <dbReference type="SAM" id="MobiDB-lite"/>
    </source>
</evidence>
<dbReference type="EMBL" id="DVGZ01000097">
    <property type="protein sequence ID" value="HIR47765.1"/>
    <property type="molecule type" value="Genomic_DNA"/>
</dbReference>
<gene>
    <name evidence="4" type="ORF">IAB89_08965</name>
</gene>
<dbReference type="InterPro" id="IPR003313">
    <property type="entry name" value="AraC-bd"/>
</dbReference>
<dbReference type="SUPFAM" id="SSF51182">
    <property type="entry name" value="RmlC-like cupins"/>
    <property type="match status" value="1"/>
</dbReference>
<evidence type="ECO:0000256" key="1">
    <source>
        <dbReference type="ARBA" id="ARBA00023125"/>
    </source>
</evidence>
<comment type="caution">
    <text evidence="4">The sequence shown here is derived from an EMBL/GenBank/DDBJ whole genome shotgun (WGS) entry which is preliminary data.</text>
</comment>
<dbReference type="AlphaFoldDB" id="A0A9D1APF4"/>
<name>A0A9D1APF4_9FIRM</name>
<feature type="domain" description="AraC-type arabinose-binding/dimerisation" evidence="3">
    <location>
        <begin position="41"/>
        <end position="91"/>
    </location>
</feature>
<keyword evidence="1" id="KW-0238">DNA-binding</keyword>
<feature type="region of interest" description="Disordered" evidence="2">
    <location>
        <begin position="79"/>
        <end position="102"/>
    </location>
</feature>
<evidence type="ECO:0000259" key="3">
    <source>
        <dbReference type="Pfam" id="PF02311"/>
    </source>
</evidence>
<evidence type="ECO:0000313" key="4">
    <source>
        <dbReference type="EMBL" id="HIR47765.1"/>
    </source>
</evidence>
<organism evidence="4 5">
    <name type="scientific">Candidatus Caccousia avicola</name>
    <dbReference type="NCBI Taxonomy" id="2840721"/>
    <lineage>
        <taxon>Bacteria</taxon>
        <taxon>Bacillati</taxon>
        <taxon>Bacillota</taxon>
        <taxon>Clostridia</taxon>
        <taxon>Eubacteriales</taxon>
        <taxon>Oscillospiraceae</taxon>
        <taxon>Oscillospiraceae incertae sedis</taxon>
        <taxon>Candidatus Caccousia</taxon>
    </lineage>
</organism>
<reference evidence="4" key="2">
    <citation type="journal article" date="2021" name="PeerJ">
        <title>Extensive microbial diversity within the chicken gut microbiome revealed by metagenomics and culture.</title>
        <authorList>
            <person name="Gilroy R."/>
            <person name="Ravi A."/>
            <person name="Getino M."/>
            <person name="Pursley I."/>
            <person name="Horton D.L."/>
            <person name="Alikhan N.F."/>
            <person name="Baker D."/>
            <person name="Gharbi K."/>
            <person name="Hall N."/>
            <person name="Watson M."/>
            <person name="Adriaenssens E.M."/>
            <person name="Foster-Nyarko E."/>
            <person name="Jarju S."/>
            <person name="Secka A."/>
            <person name="Antonio M."/>
            <person name="Oren A."/>
            <person name="Chaudhuri R.R."/>
            <person name="La Ragione R."/>
            <person name="Hildebrand F."/>
            <person name="Pallen M.J."/>
        </authorList>
    </citation>
    <scope>NUCLEOTIDE SEQUENCE</scope>
    <source>
        <strain evidence="4">ChiSxjej1B13-7958</strain>
    </source>
</reference>
<protein>
    <submittedName>
        <fullName evidence="4">AraC family ligand binding domain-containing protein</fullName>
    </submittedName>
</protein>
<feature type="compositionally biased region" description="Basic and acidic residues" evidence="2">
    <location>
        <begin position="80"/>
        <end position="94"/>
    </location>
</feature>
<dbReference type="InterPro" id="IPR011051">
    <property type="entry name" value="RmlC_Cupin_sf"/>
</dbReference>
<dbReference type="Pfam" id="PF02311">
    <property type="entry name" value="AraC_binding"/>
    <property type="match status" value="1"/>
</dbReference>
<dbReference type="Gene3D" id="2.60.120.10">
    <property type="entry name" value="Jelly Rolls"/>
    <property type="match status" value="1"/>
</dbReference>
<dbReference type="Proteomes" id="UP000824242">
    <property type="component" value="Unassembled WGS sequence"/>
</dbReference>
<dbReference type="GO" id="GO:0006355">
    <property type="term" value="P:regulation of DNA-templated transcription"/>
    <property type="evidence" value="ECO:0007669"/>
    <property type="project" value="InterPro"/>
</dbReference>
<accession>A0A9D1APF4</accession>
<dbReference type="GO" id="GO:0003677">
    <property type="term" value="F:DNA binding"/>
    <property type="evidence" value="ECO:0007669"/>
    <property type="project" value="UniProtKB-KW"/>
</dbReference>
<sequence length="124" mass="13978">MNKTDGTENRRLILFSELGIPHLLSLGRVELLAHTQMCLLPHIHPDQFEICFHYDGQQEYVVEDIPYLTQSGDLFITYPNEEHSSGSSGEEKSPRTAHNGRCGGICSFYSEKTRKAIRPSLSSP</sequence>
<evidence type="ECO:0000313" key="5">
    <source>
        <dbReference type="Proteomes" id="UP000824242"/>
    </source>
</evidence>
<dbReference type="InterPro" id="IPR014710">
    <property type="entry name" value="RmlC-like_jellyroll"/>
</dbReference>